<dbReference type="Proteomes" id="UP000269097">
    <property type="component" value="Chromosome"/>
</dbReference>
<proteinExistence type="predicted"/>
<organism evidence="2 3">
    <name type="scientific">Cohnella candidum</name>
    <dbReference type="NCBI Taxonomy" id="2674991"/>
    <lineage>
        <taxon>Bacteria</taxon>
        <taxon>Bacillati</taxon>
        <taxon>Bacillota</taxon>
        <taxon>Bacilli</taxon>
        <taxon>Bacillales</taxon>
        <taxon>Paenibacillaceae</taxon>
        <taxon>Cohnella</taxon>
    </lineage>
</organism>
<accession>A0A3G3JVM1</accession>
<evidence type="ECO:0000313" key="2">
    <source>
        <dbReference type="EMBL" id="AYQ72293.1"/>
    </source>
</evidence>
<gene>
    <name evidence="2" type="ORF">EAV92_06755</name>
</gene>
<evidence type="ECO:0000256" key="1">
    <source>
        <dbReference type="SAM" id="Phobius"/>
    </source>
</evidence>
<reference evidence="2 3" key="1">
    <citation type="submission" date="2018-10" db="EMBL/GenBank/DDBJ databases">
        <title>Genome Sequence of Cohnella sp.</title>
        <authorList>
            <person name="Srinivasan S."/>
            <person name="Kim M.K."/>
        </authorList>
    </citation>
    <scope>NUCLEOTIDE SEQUENCE [LARGE SCALE GENOMIC DNA]</scope>
    <source>
        <strain evidence="2 3">18JY8-7</strain>
    </source>
</reference>
<feature type="transmembrane region" description="Helical" evidence="1">
    <location>
        <begin position="171"/>
        <end position="196"/>
    </location>
</feature>
<sequence>MQNFRTRYRNRRYIGHVSILGTTQLHLRSPLTIALWSLAFPGFGHMLMNKYLRGYALFLWELFINQITHLNLAIVYSFNGQFDAAKSVLNERYTLLYVPVYLFAVWDSYRTTVDLNKITLLARRENAPFNNFAISALEINYLDKRKPWIAFVWSMTVPSLGQLYIHRIVLAIFTLSITIVIVALSGLIEGIHYLILGQVAKSNSVLDPQWLLYFPSLYFYTIYDAYVNTVENNKLFDLEQRKYLTDQFQSPSFVIHKGAKIDANSDLCRV</sequence>
<keyword evidence="1" id="KW-0472">Membrane</keyword>
<dbReference type="AlphaFoldDB" id="A0A3G3JVM1"/>
<name>A0A3G3JVM1_9BACL</name>
<keyword evidence="1" id="KW-1133">Transmembrane helix</keyword>
<dbReference type="KEGG" id="coh:EAV92_06755"/>
<dbReference type="EMBL" id="CP033433">
    <property type="protein sequence ID" value="AYQ72293.1"/>
    <property type="molecule type" value="Genomic_DNA"/>
</dbReference>
<protein>
    <submittedName>
        <fullName evidence="2">Uncharacterized protein</fullName>
    </submittedName>
</protein>
<evidence type="ECO:0000313" key="3">
    <source>
        <dbReference type="Proteomes" id="UP000269097"/>
    </source>
</evidence>
<keyword evidence="3" id="KW-1185">Reference proteome</keyword>
<keyword evidence="1" id="KW-0812">Transmembrane</keyword>